<evidence type="ECO:0000256" key="7">
    <source>
        <dbReference type="ARBA" id="ARBA00022989"/>
    </source>
</evidence>
<keyword evidence="8" id="KW-0560">Oxidoreductase</keyword>
<keyword evidence="4" id="KW-0444">Lipid biosynthesis</keyword>
<accession>A0A2P2I6F1</accession>
<protein>
    <submittedName>
        <fullName evidence="14">Very-long-chain enoyl-CoA reductase art-1</fullName>
    </submittedName>
</protein>
<dbReference type="EMBL" id="IACF01003994">
    <property type="protein sequence ID" value="LAB69594.1"/>
    <property type="molecule type" value="mRNA"/>
</dbReference>
<dbReference type="CDD" id="cd01801">
    <property type="entry name" value="Ubl_TECR_like"/>
    <property type="match status" value="1"/>
</dbReference>
<dbReference type="PANTHER" id="PTHR10556:SF28">
    <property type="entry name" value="VERY-LONG-CHAIN ENOYL-COA REDUCTASE"/>
    <property type="match status" value="1"/>
</dbReference>
<dbReference type="InterPro" id="IPR039357">
    <property type="entry name" value="SRD5A/TECR"/>
</dbReference>
<evidence type="ECO:0000256" key="2">
    <source>
        <dbReference type="ARBA" id="ARBA00004240"/>
    </source>
</evidence>
<evidence type="ECO:0000256" key="1">
    <source>
        <dbReference type="ARBA" id="ARBA00004141"/>
    </source>
</evidence>
<sequence length="305" mass="34603">MSQQLEVLNAKTGKLVASITGLSGSSTILQVKEAVHKQKKHLYPDRQAIKDQQKAKNCKDEATLASLNIKPEGGTVYVKDLGPQIGWSTVFLAEYAGPLAIYLWMYTRPWLFYGDDAALKPYFLCTHIAAGCYAAHYIKRLVETKFVHRFSHGTMPISSLFKNCSYYWGFTAYVAYHVNHPLFTAPCNVQIYCGLAAFTFCELGNLSIHWALRQLRPPGSKVRKIPFSTSNPFTWLFKLVSCPNYTYETGAWLSFAVMTQCIPAGLFMLAGFYQMAVWAKGKHRNYRQEFKDYPRGRVAILPYLL</sequence>
<dbReference type="Pfam" id="PF21696">
    <property type="entry name" value="TECR_N"/>
    <property type="match status" value="1"/>
</dbReference>
<keyword evidence="10 11" id="KW-0472">Membrane</keyword>
<keyword evidence="6" id="KW-0256">Endoplasmic reticulum</keyword>
<name>A0A2P2I6F1_9CRUS</name>
<evidence type="ECO:0000259" key="12">
    <source>
        <dbReference type="Pfam" id="PF02544"/>
    </source>
</evidence>
<organism evidence="14">
    <name type="scientific">Hirondellea gigas</name>
    <dbReference type="NCBI Taxonomy" id="1518452"/>
    <lineage>
        <taxon>Eukaryota</taxon>
        <taxon>Metazoa</taxon>
        <taxon>Ecdysozoa</taxon>
        <taxon>Arthropoda</taxon>
        <taxon>Crustacea</taxon>
        <taxon>Multicrustacea</taxon>
        <taxon>Malacostraca</taxon>
        <taxon>Eumalacostraca</taxon>
        <taxon>Peracarida</taxon>
        <taxon>Amphipoda</taxon>
        <taxon>Amphilochidea</taxon>
        <taxon>Lysianassida</taxon>
        <taxon>Lysianassidira</taxon>
        <taxon>Lysianassoidea</taxon>
        <taxon>Lysianassidae</taxon>
        <taxon>Hirondellea</taxon>
    </lineage>
</organism>
<reference evidence="14" key="1">
    <citation type="journal article" date="2018" name="Biosci. Biotechnol. Biochem.">
        <title>Polysaccharide hydrolase of the hadal zone amphipods Hirondellea gigas.</title>
        <authorList>
            <person name="Kobayashi H."/>
            <person name="Nagahama T."/>
            <person name="Arai W."/>
            <person name="Sasagawa Y."/>
            <person name="Umeda M."/>
            <person name="Hayashi T."/>
            <person name="Nikaido I."/>
            <person name="Watanabe H."/>
            <person name="Oguri K."/>
            <person name="Kitazato H."/>
            <person name="Fujioka K."/>
            <person name="Kido Y."/>
            <person name="Takami H."/>
        </authorList>
    </citation>
    <scope>NUCLEOTIDE SEQUENCE</scope>
    <source>
        <tissue evidence="14">Whole body</tissue>
    </source>
</reference>
<evidence type="ECO:0000256" key="6">
    <source>
        <dbReference type="ARBA" id="ARBA00022824"/>
    </source>
</evidence>
<evidence type="ECO:0000256" key="10">
    <source>
        <dbReference type="ARBA" id="ARBA00023136"/>
    </source>
</evidence>
<evidence type="ECO:0000256" key="9">
    <source>
        <dbReference type="ARBA" id="ARBA00023098"/>
    </source>
</evidence>
<dbReference type="Gene3D" id="3.10.20.90">
    <property type="entry name" value="Phosphatidylinositol 3-kinase Catalytic Subunit, Chain A, domain 1"/>
    <property type="match status" value="1"/>
</dbReference>
<evidence type="ECO:0000256" key="8">
    <source>
        <dbReference type="ARBA" id="ARBA00023002"/>
    </source>
</evidence>
<evidence type="ECO:0000313" key="14">
    <source>
        <dbReference type="EMBL" id="LAB69594.1"/>
    </source>
</evidence>
<keyword evidence="7 11" id="KW-1133">Transmembrane helix</keyword>
<dbReference type="GO" id="GO:0016020">
    <property type="term" value="C:membrane"/>
    <property type="evidence" value="ECO:0007669"/>
    <property type="project" value="UniProtKB-SubCell"/>
</dbReference>
<evidence type="ECO:0000256" key="5">
    <source>
        <dbReference type="ARBA" id="ARBA00022692"/>
    </source>
</evidence>
<dbReference type="GO" id="GO:0005783">
    <property type="term" value="C:endoplasmic reticulum"/>
    <property type="evidence" value="ECO:0007669"/>
    <property type="project" value="UniProtKB-SubCell"/>
</dbReference>
<keyword evidence="9" id="KW-0443">Lipid metabolism</keyword>
<keyword evidence="5 11" id="KW-0812">Transmembrane</keyword>
<feature type="domain" description="3-oxo-5-alpha-steroid 4-dehydrogenase C-terminal" evidence="12">
    <location>
        <begin position="154"/>
        <end position="305"/>
    </location>
</feature>
<dbReference type="InterPro" id="IPR049127">
    <property type="entry name" value="TECR-like_N"/>
</dbReference>
<dbReference type="Pfam" id="PF02544">
    <property type="entry name" value="Steroid_dh"/>
    <property type="match status" value="1"/>
</dbReference>
<feature type="transmembrane region" description="Helical" evidence="11">
    <location>
        <begin position="251"/>
        <end position="273"/>
    </location>
</feature>
<dbReference type="PANTHER" id="PTHR10556">
    <property type="entry name" value="3-OXO-5-ALPHA-STEROID 4-DEHYDROGENASE"/>
    <property type="match status" value="1"/>
</dbReference>
<evidence type="ECO:0000256" key="3">
    <source>
        <dbReference type="ARBA" id="ARBA00007742"/>
    </source>
</evidence>
<dbReference type="GO" id="GO:0016627">
    <property type="term" value="F:oxidoreductase activity, acting on the CH-CH group of donors"/>
    <property type="evidence" value="ECO:0007669"/>
    <property type="project" value="InterPro"/>
</dbReference>
<dbReference type="InterPro" id="IPR001104">
    <property type="entry name" value="3-oxo-5_a-steroid_4-DH_C"/>
</dbReference>
<dbReference type="PROSITE" id="PS50244">
    <property type="entry name" value="S5A_REDUCTASE"/>
    <property type="match status" value="1"/>
</dbReference>
<proteinExistence type="evidence at transcript level"/>
<dbReference type="FunFam" id="3.10.20.90:FF:000131">
    <property type="entry name" value="trans-2,3-enoyl-CoA reductase-like"/>
    <property type="match status" value="1"/>
</dbReference>
<feature type="domain" description="TECR-like N-terminal" evidence="13">
    <location>
        <begin position="4"/>
        <end position="80"/>
    </location>
</feature>
<evidence type="ECO:0000259" key="13">
    <source>
        <dbReference type="Pfam" id="PF21696"/>
    </source>
</evidence>
<dbReference type="GO" id="GO:0042761">
    <property type="term" value="P:very long-chain fatty acid biosynthetic process"/>
    <property type="evidence" value="ECO:0007669"/>
    <property type="project" value="TreeGrafter"/>
</dbReference>
<dbReference type="AlphaFoldDB" id="A0A2P2I6F1"/>
<evidence type="ECO:0000256" key="11">
    <source>
        <dbReference type="SAM" id="Phobius"/>
    </source>
</evidence>
<comment type="subcellular location">
    <subcellularLocation>
        <location evidence="2">Endoplasmic reticulum</location>
    </subcellularLocation>
    <subcellularLocation>
        <location evidence="1">Membrane</location>
        <topology evidence="1">Multi-pass membrane protein</topology>
    </subcellularLocation>
</comment>
<comment type="similarity">
    <text evidence="3">Belongs to the steroid 5-alpha reductase family.</text>
</comment>
<evidence type="ECO:0000256" key="4">
    <source>
        <dbReference type="ARBA" id="ARBA00022516"/>
    </source>
</evidence>